<keyword evidence="2" id="KW-0255">Endonuclease</keyword>
<gene>
    <name evidence="2" type="ORF">V0U79_06540</name>
</gene>
<protein>
    <submittedName>
        <fullName evidence="2">HNH endonuclease</fullName>
    </submittedName>
</protein>
<dbReference type="PANTHER" id="PTHR33877">
    <property type="entry name" value="SLL1193 PROTEIN"/>
    <property type="match status" value="1"/>
</dbReference>
<dbReference type="InterPro" id="IPR029471">
    <property type="entry name" value="HNH_5"/>
</dbReference>
<dbReference type="CDD" id="cd00085">
    <property type="entry name" value="HNHc"/>
    <property type="match status" value="1"/>
</dbReference>
<reference evidence="2 3" key="1">
    <citation type="submission" date="2024-01" db="EMBL/GenBank/DDBJ databases">
        <title>Hyphobacterium bacterium isolated from marine sediment.</title>
        <authorList>
            <person name="Zhao S."/>
        </authorList>
    </citation>
    <scope>NUCLEOTIDE SEQUENCE [LARGE SCALE GENOMIC DNA]</scope>
    <source>
        <strain evidence="3">HN65</strain>
    </source>
</reference>
<dbReference type="Pfam" id="PF14279">
    <property type="entry name" value="HNH_5"/>
    <property type="match status" value="1"/>
</dbReference>
<dbReference type="PANTHER" id="PTHR33877:SF2">
    <property type="entry name" value="OS07G0170200 PROTEIN"/>
    <property type="match status" value="1"/>
</dbReference>
<keyword evidence="2" id="KW-0540">Nuclease</keyword>
<proteinExistence type="predicted"/>
<feature type="domain" description="HNH nuclease" evidence="1">
    <location>
        <begin position="82"/>
        <end position="134"/>
    </location>
</feature>
<dbReference type="Proteomes" id="UP001354971">
    <property type="component" value="Unassembled WGS sequence"/>
</dbReference>
<dbReference type="Gene3D" id="1.10.30.50">
    <property type="match status" value="1"/>
</dbReference>
<dbReference type="EMBL" id="JAZDRP010000003">
    <property type="protein sequence ID" value="MEE2526019.1"/>
    <property type="molecule type" value="Genomic_DNA"/>
</dbReference>
<dbReference type="InterPro" id="IPR052892">
    <property type="entry name" value="NA-targeting_endonuclease"/>
</dbReference>
<name>A0ABU7LRR5_9PROT</name>
<evidence type="ECO:0000313" key="2">
    <source>
        <dbReference type="EMBL" id="MEE2526019.1"/>
    </source>
</evidence>
<sequence>MQVLEKAPSGWPCLVLNADYQPLSYWPLSVWSWQEAVKNVFLDRVTVVSTYEDKIRSPSVEMEAPSVVALHEYVAQNRAPAFTRYNVWLRDGFACVYCGRDKVEDLTFDHVIPRSKGGCTSWENIVAACSPCNLKKGGRTPRQAGMPDPRAYRPNMHQLQAQGRRFPPKYLHASWMDYLYWDAELER</sequence>
<dbReference type="GO" id="GO:0004519">
    <property type="term" value="F:endonuclease activity"/>
    <property type="evidence" value="ECO:0007669"/>
    <property type="project" value="UniProtKB-KW"/>
</dbReference>
<evidence type="ECO:0000259" key="1">
    <source>
        <dbReference type="SMART" id="SM00507"/>
    </source>
</evidence>
<keyword evidence="2" id="KW-0378">Hydrolase</keyword>
<evidence type="ECO:0000313" key="3">
    <source>
        <dbReference type="Proteomes" id="UP001354971"/>
    </source>
</evidence>
<organism evidence="2 3">
    <name type="scientific">Hyphobacterium lacteum</name>
    <dbReference type="NCBI Taxonomy" id="3116575"/>
    <lineage>
        <taxon>Bacteria</taxon>
        <taxon>Pseudomonadati</taxon>
        <taxon>Pseudomonadota</taxon>
        <taxon>Alphaproteobacteria</taxon>
        <taxon>Maricaulales</taxon>
        <taxon>Maricaulaceae</taxon>
        <taxon>Hyphobacterium</taxon>
    </lineage>
</organism>
<dbReference type="SMART" id="SM00507">
    <property type="entry name" value="HNHc"/>
    <property type="match status" value="1"/>
</dbReference>
<dbReference type="InterPro" id="IPR003615">
    <property type="entry name" value="HNH_nuc"/>
</dbReference>
<keyword evidence="3" id="KW-1185">Reference proteome</keyword>
<comment type="caution">
    <text evidence="2">The sequence shown here is derived from an EMBL/GenBank/DDBJ whole genome shotgun (WGS) entry which is preliminary data.</text>
</comment>
<accession>A0ABU7LRR5</accession>
<dbReference type="RefSeq" id="WP_330198678.1">
    <property type="nucleotide sequence ID" value="NZ_JAZDRP010000003.1"/>
</dbReference>